<feature type="region of interest" description="Disordered" evidence="1">
    <location>
        <begin position="114"/>
        <end position="138"/>
    </location>
</feature>
<dbReference type="EMBL" id="JAGIOF010000001">
    <property type="protein sequence ID" value="MBP2384639.1"/>
    <property type="molecule type" value="Genomic_DNA"/>
</dbReference>
<protein>
    <submittedName>
        <fullName evidence="2">Uncharacterized protein</fullName>
    </submittedName>
</protein>
<feature type="compositionally biased region" description="Low complexity" evidence="1">
    <location>
        <begin position="21"/>
        <end position="30"/>
    </location>
</feature>
<evidence type="ECO:0000256" key="1">
    <source>
        <dbReference type="SAM" id="MobiDB-lite"/>
    </source>
</evidence>
<feature type="region of interest" description="Disordered" evidence="1">
    <location>
        <begin position="21"/>
        <end position="97"/>
    </location>
</feature>
<evidence type="ECO:0000313" key="2">
    <source>
        <dbReference type="EMBL" id="MBP2384639.1"/>
    </source>
</evidence>
<dbReference type="Proteomes" id="UP001296993">
    <property type="component" value="Unassembled WGS sequence"/>
</dbReference>
<gene>
    <name evidence="2" type="ORF">JOF47_000150</name>
</gene>
<evidence type="ECO:0000313" key="3">
    <source>
        <dbReference type="Proteomes" id="UP001296993"/>
    </source>
</evidence>
<organism evidence="2 3">
    <name type="scientific">Paeniglutamicibacter kerguelensis</name>
    <dbReference type="NCBI Taxonomy" id="254788"/>
    <lineage>
        <taxon>Bacteria</taxon>
        <taxon>Bacillati</taxon>
        <taxon>Actinomycetota</taxon>
        <taxon>Actinomycetes</taxon>
        <taxon>Micrococcales</taxon>
        <taxon>Micrococcaceae</taxon>
        <taxon>Paeniglutamicibacter</taxon>
    </lineage>
</organism>
<sequence>MIGPAHSASCRPPCIAYRGAGSRAAGVRGTRCTDQRPAVRHGVAPREDSALGPSRVRSIAHASSPPMERSGNASEGPGLGDPGPSPAPPWWCGAEPEIRGRGNPKIRSFGFPRGPGVPPSQTPRRHGIPGSAVERLSRPNPAKSFEAPGAWFPAPGAARLDTVVCSCSCVRYGQSAVRPGPCPLVDVRRTPFHRDPYRCSGARFAGGHSGAGRPCTPRR</sequence>
<reference evidence="2 3" key="1">
    <citation type="submission" date="2021-03" db="EMBL/GenBank/DDBJ databases">
        <title>Sequencing the genomes of 1000 actinobacteria strains.</title>
        <authorList>
            <person name="Klenk H.-P."/>
        </authorList>
    </citation>
    <scope>NUCLEOTIDE SEQUENCE [LARGE SCALE GENOMIC DNA]</scope>
    <source>
        <strain evidence="2 3">DSM 15797</strain>
    </source>
</reference>
<proteinExistence type="predicted"/>
<comment type="caution">
    <text evidence="2">The sequence shown here is derived from an EMBL/GenBank/DDBJ whole genome shotgun (WGS) entry which is preliminary data.</text>
</comment>
<name>A0ABS4XAD0_9MICC</name>
<accession>A0ABS4XAD0</accession>
<keyword evidence="3" id="KW-1185">Reference proteome</keyword>